<gene>
    <name evidence="2" type="ORF">FKW44_014737</name>
</gene>
<protein>
    <submittedName>
        <fullName evidence="2">Uncharacterized protein</fullName>
    </submittedName>
</protein>
<name>A0A7T8H006_CALRO</name>
<evidence type="ECO:0000313" key="2">
    <source>
        <dbReference type="EMBL" id="QQP40626.1"/>
    </source>
</evidence>
<feature type="region of interest" description="Disordered" evidence="1">
    <location>
        <begin position="1"/>
        <end position="24"/>
    </location>
</feature>
<dbReference type="AlphaFoldDB" id="A0A7T8H006"/>
<proteinExistence type="predicted"/>
<evidence type="ECO:0000313" key="3">
    <source>
        <dbReference type="Proteomes" id="UP000595437"/>
    </source>
</evidence>
<accession>A0A7T8H006</accession>
<dbReference type="Proteomes" id="UP000595437">
    <property type="component" value="Chromosome 9"/>
</dbReference>
<keyword evidence="3" id="KW-1185">Reference proteome</keyword>
<sequence>MADSFNDARAPTGVREDEGTSLSTTLEFGGRIPDSLAASQEVQDHSGEANIDSELVIQPLKPQRGKYSPEQCPIIGAGPWEKQEWALEMSSYDEELTTALAGLPPLEAEVRKEKNLRHAAQGMAAYLKAKEDGPGIVQDVLRMADKIRRNPTLANDIKAGEVELISELKASISALNVRWAAMCMKCSVLQELKDALQALSIAGKTPSSTAAREINVLNYVSPFSGEEESTRATFERWRRDWDVCHVAIMAAGATEADAYHRLLAAMSPGSPAHSLVLRHQRSPSQCYSLAMRALEEAYGDLVRMATDLVGPAPLSRRPSEVVQDLKDFLGMRGTLLKAGVDIADVLAQQKVLAMLPPSYNAAEAWPKWVKSALRDQAKVAAAAGRSQVVGATSPDPGIGPFTRWRDCSYLLFGWRKSIPPTVTHHQEREDSPQSAKVVGGEDPFQRS</sequence>
<organism evidence="2 3">
    <name type="scientific">Caligus rogercresseyi</name>
    <name type="common">Sea louse</name>
    <dbReference type="NCBI Taxonomy" id="217165"/>
    <lineage>
        <taxon>Eukaryota</taxon>
        <taxon>Metazoa</taxon>
        <taxon>Ecdysozoa</taxon>
        <taxon>Arthropoda</taxon>
        <taxon>Crustacea</taxon>
        <taxon>Multicrustacea</taxon>
        <taxon>Hexanauplia</taxon>
        <taxon>Copepoda</taxon>
        <taxon>Siphonostomatoida</taxon>
        <taxon>Caligidae</taxon>
        <taxon>Caligus</taxon>
    </lineage>
</organism>
<evidence type="ECO:0000256" key="1">
    <source>
        <dbReference type="SAM" id="MobiDB-lite"/>
    </source>
</evidence>
<reference evidence="3" key="1">
    <citation type="submission" date="2021-01" db="EMBL/GenBank/DDBJ databases">
        <title>Caligus Genome Assembly.</title>
        <authorList>
            <person name="Gallardo-Escarate C."/>
        </authorList>
    </citation>
    <scope>NUCLEOTIDE SEQUENCE [LARGE SCALE GENOMIC DNA]</scope>
</reference>
<feature type="region of interest" description="Disordered" evidence="1">
    <location>
        <begin position="422"/>
        <end position="447"/>
    </location>
</feature>
<dbReference type="EMBL" id="CP045898">
    <property type="protein sequence ID" value="QQP40626.1"/>
    <property type="molecule type" value="Genomic_DNA"/>
</dbReference>